<dbReference type="Proteomes" id="UP000681720">
    <property type="component" value="Unassembled WGS sequence"/>
</dbReference>
<gene>
    <name evidence="2" type="ORF">GIL414_LOCUS73958</name>
</gene>
<comment type="caution">
    <text evidence="2">The sequence shown here is derived from an EMBL/GenBank/DDBJ whole genome shotgun (WGS) entry which is preliminary data.</text>
</comment>
<dbReference type="AlphaFoldDB" id="A0A8S3IBP4"/>
<reference evidence="2" key="1">
    <citation type="submission" date="2021-02" db="EMBL/GenBank/DDBJ databases">
        <authorList>
            <person name="Nowell W R."/>
        </authorList>
    </citation>
    <scope>NUCLEOTIDE SEQUENCE</scope>
</reference>
<feature type="region of interest" description="Disordered" evidence="1">
    <location>
        <begin position="1"/>
        <end position="40"/>
    </location>
</feature>
<feature type="compositionally biased region" description="Polar residues" evidence="1">
    <location>
        <begin position="10"/>
        <end position="26"/>
    </location>
</feature>
<sequence>IGTGGAEPNYTGSQGHAQGDYSTTDQQTDRSLENETDAGTSINLSVPTKLRREEDTIITVDDVESIYNHNYATQSLMKSANINVRPNYLLPNYTNQSATKQPVKIYKSTASSPIIIGHCQIDFQPLDPNSLCKPTAKSLLAEQRQFYTSSQVTTQQGRQQKCLRS</sequence>
<dbReference type="EMBL" id="CAJOBJ010339777">
    <property type="protein sequence ID" value="CAF5193670.1"/>
    <property type="molecule type" value="Genomic_DNA"/>
</dbReference>
<organism evidence="2 3">
    <name type="scientific">Rotaria magnacalcarata</name>
    <dbReference type="NCBI Taxonomy" id="392030"/>
    <lineage>
        <taxon>Eukaryota</taxon>
        <taxon>Metazoa</taxon>
        <taxon>Spiralia</taxon>
        <taxon>Gnathifera</taxon>
        <taxon>Rotifera</taxon>
        <taxon>Eurotatoria</taxon>
        <taxon>Bdelloidea</taxon>
        <taxon>Philodinida</taxon>
        <taxon>Philodinidae</taxon>
        <taxon>Rotaria</taxon>
    </lineage>
</organism>
<accession>A0A8S3IBP4</accession>
<evidence type="ECO:0000313" key="3">
    <source>
        <dbReference type="Proteomes" id="UP000681720"/>
    </source>
</evidence>
<name>A0A8S3IBP4_9BILA</name>
<feature type="non-terminal residue" evidence="2">
    <location>
        <position position="1"/>
    </location>
</feature>
<evidence type="ECO:0000256" key="1">
    <source>
        <dbReference type="SAM" id="MobiDB-lite"/>
    </source>
</evidence>
<protein>
    <submittedName>
        <fullName evidence="2">Uncharacterized protein</fullName>
    </submittedName>
</protein>
<evidence type="ECO:0000313" key="2">
    <source>
        <dbReference type="EMBL" id="CAF5193670.1"/>
    </source>
</evidence>
<proteinExistence type="predicted"/>